<evidence type="ECO:0000313" key="1">
    <source>
        <dbReference type="EMBL" id="EFO26953.1"/>
    </source>
</evidence>
<dbReference type="EMBL" id="JH712105">
    <property type="protein sequence ID" value="EFO26953.1"/>
    <property type="molecule type" value="Genomic_DNA"/>
</dbReference>
<name>A0A1S0U8Z9_LOALO</name>
<dbReference type="AlphaFoldDB" id="A0A1S0U8Z9"/>
<protein>
    <submittedName>
        <fullName evidence="1">Uncharacterized protein</fullName>
    </submittedName>
</protein>
<dbReference type="GeneID" id="9938908"/>
<dbReference type="CTD" id="9938908"/>
<reference evidence="1" key="1">
    <citation type="submission" date="2012-04" db="EMBL/GenBank/DDBJ databases">
        <title>The Genome Sequence of Loa loa.</title>
        <authorList>
            <consortium name="The Broad Institute Genome Sequencing Platform"/>
            <consortium name="Broad Institute Genome Sequencing Center for Infectious Disease"/>
            <person name="Nutman T.B."/>
            <person name="Fink D.L."/>
            <person name="Russ C."/>
            <person name="Young S."/>
            <person name="Zeng Q."/>
            <person name="Gargeya S."/>
            <person name="Alvarado L."/>
            <person name="Berlin A."/>
            <person name="Chapman S.B."/>
            <person name="Chen Z."/>
            <person name="Freedman E."/>
            <person name="Gellesch M."/>
            <person name="Goldberg J."/>
            <person name="Griggs A."/>
            <person name="Gujja S."/>
            <person name="Heilman E.R."/>
            <person name="Heiman D."/>
            <person name="Howarth C."/>
            <person name="Mehta T."/>
            <person name="Neiman D."/>
            <person name="Pearson M."/>
            <person name="Roberts A."/>
            <person name="Saif S."/>
            <person name="Shea T."/>
            <person name="Shenoy N."/>
            <person name="Sisk P."/>
            <person name="Stolte C."/>
            <person name="Sykes S."/>
            <person name="White J."/>
            <person name="Yandava C."/>
            <person name="Haas B."/>
            <person name="Henn M.R."/>
            <person name="Nusbaum C."/>
            <person name="Birren B."/>
        </authorList>
    </citation>
    <scope>NUCLEOTIDE SEQUENCE [LARGE SCALE GENOMIC DNA]</scope>
</reference>
<sequence length="119" mass="13577">MCICNSTIHYLEKNGGVESSVGKQLYDDEIYEANERLLACLGKTKTTGTLRFISRDVTDEQTFCRHSFTISNAICEDFKYVLYSIINSAERAVQLKVTSIQNSPFVNFYPPVCGHVYMW</sequence>
<dbReference type="KEGG" id="loa:LOAG_01527"/>
<organism evidence="1">
    <name type="scientific">Loa loa</name>
    <name type="common">Eye worm</name>
    <name type="synonym">Filaria loa</name>
    <dbReference type="NCBI Taxonomy" id="7209"/>
    <lineage>
        <taxon>Eukaryota</taxon>
        <taxon>Metazoa</taxon>
        <taxon>Ecdysozoa</taxon>
        <taxon>Nematoda</taxon>
        <taxon>Chromadorea</taxon>
        <taxon>Rhabditida</taxon>
        <taxon>Spirurina</taxon>
        <taxon>Spiruromorpha</taxon>
        <taxon>Filarioidea</taxon>
        <taxon>Onchocercidae</taxon>
        <taxon>Loa</taxon>
    </lineage>
</organism>
<dbReference type="RefSeq" id="XP_003137114.1">
    <property type="nucleotide sequence ID" value="XM_003137066.1"/>
</dbReference>
<gene>
    <name evidence="1" type="ORF">LOAG_01527</name>
</gene>
<dbReference type="InParanoid" id="A0A1S0U8Z9"/>
<proteinExistence type="predicted"/>
<accession>A0A1S0U8Z9</accession>